<dbReference type="PANTHER" id="PTHR35385:SF2">
    <property type="entry name" value="PROTEIN B, PUTATIVE-RELATED"/>
    <property type="match status" value="1"/>
</dbReference>
<protein>
    <submittedName>
        <fullName evidence="1">Uncharacterized protein</fullName>
    </submittedName>
</protein>
<dbReference type="AlphaFoldDB" id="A0A8D8XSU5"/>
<accession>A0A8D8XSU5</accession>
<evidence type="ECO:0000313" key="1">
    <source>
        <dbReference type="EMBL" id="CAG6706458.1"/>
    </source>
</evidence>
<organism evidence="1">
    <name type="scientific">Cacopsylla melanoneura</name>
    <dbReference type="NCBI Taxonomy" id="428564"/>
    <lineage>
        <taxon>Eukaryota</taxon>
        <taxon>Metazoa</taxon>
        <taxon>Ecdysozoa</taxon>
        <taxon>Arthropoda</taxon>
        <taxon>Hexapoda</taxon>
        <taxon>Insecta</taxon>
        <taxon>Pterygota</taxon>
        <taxon>Neoptera</taxon>
        <taxon>Paraneoptera</taxon>
        <taxon>Hemiptera</taxon>
        <taxon>Sternorrhyncha</taxon>
        <taxon>Psylloidea</taxon>
        <taxon>Psyllidae</taxon>
        <taxon>Psyllinae</taxon>
        <taxon>Cacopsylla</taxon>
    </lineage>
</organism>
<dbReference type="PANTHER" id="PTHR35385">
    <property type="entry name" value="PROTEIN B, PUTATIVE-RELATED-RELATED"/>
    <property type="match status" value="1"/>
</dbReference>
<reference evidence="1" key="1">
    <citation type="submission" date="2021-05" db="EMBL/GenBank/DDBJ databases">
        <authorList>
            <person name="Alioto T."/>
            <person name="Alioto T."/>
            <person name="Gomez Garrido J."/>
        </authorList>
    </citation>
    <scope>NUCLEOTIDE SEQUENCE</scope>
</reference>
<name>A0A8D8XSU5_9HEMI</name>
<dbReference type="EMBL" id="HBUF01343290">
    <property type="protein sequence ID" value="CAG6706458.1"/>
    <property type="molecule type" value="Transcribed_RNA"/>
</dbReference>
<proteinExistence type="predicted"/>
<sequence>MVKFDKSLRDVETSLKTQIALMCPSDIEGVVVKIRKDTGSFFSFTLRLAISEKDAALGWVKEFEEKSLTTYRVSSTFAENTPRVVFRRNFRCIQNCYPKKNVMKPHEKHTNCRGTVSTVIKEKVKKSRDKYLRRYPCEVNVNWFHNHTINYEALKYRRPSQLGPTFAGYFANGHSPSSALELHKMKLQTEYADDYYKVVTDGSRCPKQVWCYHLYYKIFQKTCRDPCFDDMLESLTKYIEEYNVQCEDTCATMSKDITNHDLVVSICSPLSKRVLTMKSVREIMFVTSSGVNVCTKKTTRRLKRNCKVIFLLSPSVAGALPLGIIVSTCEREVVITKGLEMLRDMWKEPDFSPKVIISDDSEVERKSFKKMFPISAVLLCKYNVLQTV</sequence>